<evidence type="ECO:0000313" key="2">
    <source>
        <dbReference type="EMBL" id="KXA91344.1"/>
    </source>
</evidence>
<gene>
    <name evidence="2" type="ORF">AKJ63_01585</name>
</gene>
<evidence type="ECO:0000259" key="1">
    <source>
        <dbReference type="Pfam" id="PF01869"/>
    </source>
</evidence>
<keyword evidence="3" id="KW-1185">Reference proteome</keyword>
<dbReference type="CDD" id="cd24007">
    <property type="entry name" value="ASKHA_NBD_eukNAGK-like"/>
    <property type="match status" value="1"/>
</dbReference>
<proteinExistence type="predicted"/>
<comment type="caution">
    <text evidence="2">The sequence shown here is derived from an EMBL/GenBank/DDBJ whole genome shotgun (WGS) entry which is preliminary data.</text>
</comment>
<dbReference type="EMBL" id="LHXM01000026">
    <property type="protein sequence ID" value="KXA91344.1"/>
    <property type="molecule type" value="Genomic_DNA"/>
</dbReference>
<dbReference type="Proteomes" id="UP000070195">
    <property type="component" value="Unassembled WGS sequence"/>
</dbReference>
<dbReference type="PANTHER" id="PTHR43190:SF3">
    <property type="entry name" value="N-ACETYL-D-GLUCOSAMINE KINASE"/>
    <property type="match status" value="1"/>
</dbReference>
<dbReference type="InterPro" id="IPR052519">
    <property type="entry name" value="Euk-type_GlcNAc_Kinase"/>
</dbReference>
<dbReference type="PATRIC" id="fig|1698262.3.peg.264"/>
<accession>A0A133UAW8</accession>
<reference evidence="2 3" key="1">
    <citation type="journal article" date="2016" name="Sci. Rep.">
        <title>Metabolic traits of an uncultured archaeal lineage -MSBL1- from brine pools of the Red Sea.</title>
        <authorList>
            <person name="Mwirichia R."/>
            <person name="Alam I."/>
            <person name="Rashid M."/>
            <person name="Vinu M."/>
            <person name="Ba-Alawi W."/>
            <person name="Anthony Kamau A."/>
            <person name="Kamanda Ngugi D."/>
            <person name="Goker M."/>
            <person name="Klenk H.P."/>
            <person name="Bajic V."/>
            <person name="Stingl U."/>
        </authorList>
    </citation>
    <scope>NUCLEOTIDE SEQUENCE [LARGE SCALE GENOMIC DNA]</scope>
    <source>
        <strain evidence="2">SCGC-AAA259D18</strain>
    </source>
</reference>
<name>A0A133UAW8_9EURY</name>
<dbReference type="PANTHER" id="PTHR43190">
    <property type="entry name" value="N-ACETYL-D-GLUCOSAMINE KINASE"/>
    <property type="match status" value="1"/>
</dbReference>
<dbReference type="SUPFAM" id="SSF53067">
    <property type="entry name" value="Actin-like ATPase domain"/>
    <property type="match status" value="2"/>
</dbReference>
<dbReference type="InterPro" id="IPR043129">
    <property type="entry name" value="ATPase_NBD"/>
</dbReference>
<organism evidence="2 3">
    <name type="scientific">candidate division MSBL1 archaeon SCGC-AAA259D18</name>
    <dbReference type="NCBI Taxonomy" id="1698262"/>
    <lineage>
        <taxon>Archaea</taxon>
        <taxon>Methanobacteriati</taxon>
        <taxon>Methanobacteriota</taxon>
        <taxon>candidate division MSBL1</taxon>
    </lineage>
</organism>
<dbReference type="Pfam" id="PF01869">
    <property type="entry name" value="BcrAD_BadFG"/>
    <property type="match status" value="1"/>
</dbReference>
<protein>
    <recommendedName>
        <fullName evidence="1">ATPase BadF/BadG/BcrA/BcrD type domain-containing protein</fullName>
    </recommendedName>
</protein>
<sequence length="322" mass="34425">MKILGVDSGATKTKSIIADSEYNLMGLGTGGSGNYHYIGVERARESVKETIDRAIAEAQVEPEDIPYGGFGVGALDTEKDYEVISGFLSDIGYPKERYIVNDVVISHYAVNGGRPGVTVVAGTGSIAYGTDQSGENCRVGGWGWVIGDEGSGSYAAVRGLHEASKAWDGRGRPTMLTELASEHFDLDVPREIISKVQKSDLPEDVASFAVRMTEAAAQGDEVAMRIIDEGCEELATLATTVVERLGMESPVSVGSVGGFATDDLVFKKFEEKVKNKIPGAEILEPISNPVIGSVALVMEKIGEEVSVEDLRDLDSEIKNRLE</sequence>
<dbReference type="AlphaFoldDB" id="A0A133UAW8"/>
<evidence type="ECO:0000313" key="3">
    <source>
        <dbReference type="Proteomes" id="UP000070195"/>
    </source>
</evidence>
<feature type="domain" description="ATPase BadF/BadG/BcrA/BcrD type" evidence="1">
    <location>
        <begin position="4"/>
        <end position="294"/>
    </location>
</feature>
<dbReference type="InterPro" id="IPR002731">
    <property type="entry name" value="ATPase_BadF"/>
</dbReference>
<dbReference type="Gene3D" id="3.30.420.40">
    <property type="match status" value="2"/>
</dbReference>